<keyword evidence="1" id="KW-0812">Transmembrane</keyword>
<dbReference type="SUPFAM" id="SSF47954">
    <property type="entry name" value="Cyclin-like"/>
    <property type="match status" value="1"/>
</dbReference>
<feature type="transmembrane region" description="Helical" evidence="1">
    <location>
        <begin position="6"/>
        <end position="27"/>
    </location>
</feature>
<reference evidence="2" key="3">
    <citation type="submission" date="2020-05" db="EMBL/GenBank/DDBJ databases">
        <title>Electrophorus electricus (electric eel) genome, fEleEle1, primary haplotype.</title>
        <authorList>
            <person name="Myers G."/>
            <person name="Meyer A."/>
            <person name="Fedrigo O."/>
            <person name="Formenti G."/>
            <person name="Rhie A."/>
            <person name="Tracey A."/>
            <person name="Sims Y."/>
            <person name="Jarvis E.D."/>
        </authorList>
    </citation>
    <scope>NUCLEOTIDE SEQUENCE [LARGE SCALE GENOMIC DNA]</scope>
</reference>
<dbReference type="GO" id="GO:0035861">
    <property type="term" value="C:site of double-strand break"/>
    <property type="evidence" value="ECO:0007669"/>
    <property type="project" value="TreeGrafter"/>
</dbReference>
<evidence type="ECO:0000256" key="1">
    <source>
        <dbReference type="SAM" id="Phobius"/>
    </source>
</evidence>
<name>A0A4W4E8A4_ELEEL</name>
<reference evidence="2" key="5">
    <citation type="submission" date="2025-09" db="UniProtKB">
        <authorList>
            <consortium name="Ensembl"/>
        </authorList>
    </citation>
    <scope>IDENTIFICATION</scope>
</reference>
<dbReference type="Proteomes" id="UP000314983">
    <property type="component" value="Chromosome 14"/>
</dbReference>
<reference evidence="3" key="1">
    <citation type="journal article" date="2014" name="Science">
        <title>Nonhuman genetics. Genomic basis for the convergent evolution of electric organs.</title>
        <authorList>
            <person name="Gallant J.R."/>
            <person name="Traeger L.L."/>
            <person name="Volkening J.D."/>
            <person name="Moffett H."/>
            <person name="Chen P.H."/>
            <person name="Novina C.D."/>
            <person name="Phillips G.N.Jr."/>
            <person name="Anand R."/>
            <person name="Wells G.B."/>
            <person name="Pinch M."/>
            <person name="Guth R."/>
            <person name="Unguez G.A."/>
            <person name="Albert J.S."/>
            <person name="Zakon H.H."/>
            <person name="Samanta M.P."/>
            <person name="Sussman M.R."/>
        </authorList>
    </citation>
    <scope>NUCLEOTIDE SEQUENCE [LARGE SCALE GENOMIC DNA]</scope>
</reference>
<keyword evidence="1" id="KW-0472">Membrane</keyword>
<evidence type="ECO:0000313" key="2">
    <source>
        <dbReference type="Ensembl" id="ENSEEEP00000008159.2"/>
    </source>
</evidence>
<dbReference type="AlphaFoldDB" id="A0A4W4E8A4"/>
<dbReference type="GO" id="GO:0007131">
    <property type="term" value="P:reciprocal meiotic recombination"/>
    <property type="evidence" value="ECO:0007669"/>
    <property type="project" value="TreeGrafter"/>
</dbReference>
<dbReference type="Ensembl" id="ENSEEET00000008265.2">
    <property type="protein sequence ID" value="ENSEEEP00000008159.2"/>
    <property type="gene ID" value="ENSEEEG00000004251.2"/>
</dbReference>
<sequence>MYFSWIYINKIVNNLVYITIPWLTLFLPNSRKMLRFGEASFENLSDFLTILNNKNKLHLENVSSVCGKFKDKRVVEQTFLICEEQGLDPLVGYHAIEILERFMVKHIANLFSSQKSEVCEGVSCRSTEKYEDLLFQSLSEKFYIFILSSVQIASKLSLHSSVIDNNSASRYLQSVGSNCAREKLIESELLILKTLDFKLSVPNPLSYVETLLDVLGHNDPTAPVAHLHHLCKYVLQFIYLQRDAIYHSLLMAATGHLGLSSAQRAQFVSVTEDYMLLGVGVITVAAFIYQTFAWKKVTSLYKDSSGSNMNNYILGAS</sequence>
<dbReference type="STRING" id="8005.ENSEEEP00000008159"/>
<protein>
    <recommendedName>
        <fullName evidence="4">Cyclin N-terminal domain-containing protein</fullName>
    </recommendedName>
</protein>
<feature type="transmembrane region" description="Helical" evidence="1">
    <location>
        <begin position="274"/>
        <end position="294"/>
    </location>
</feature>
<accession>A0A4W4E8A4</accession>
<dbReference type="PANTHER" id="PTHR21615:SF2">
    <property type="entry name" value="CYCLIN N-TERMINAL DOMAIN-CONTAINING PROTEIN 1"/>
    <property type="match status" value="1"/>
</dbReference>
<evidence type="ECO:0000313" key="3">
    <source>
        <dbReference type="Proteomes" id="UP000314983"/>
    </source>
</evidence>
<dbReference type="PANTHER" id="PTHR21615">
    <property type="entry name" value="CYCLIN N-TERMINAL DOMAIN-CONTAINING PROTEIN 1"/>
    <property type="match status" value="1"/>
</dbReference>
<keyword evidence="1" id="KW-1133">Transmembrane helix</keyword>
<dbReference type="GeneTree" id="ENSGT00440000033966"/>
<dbReference type="Gene3D" id="1.10.472.10">
    <property type="entry name" value="Cyclin-like"/>
    <property type="match status" value="2"/>
</dbReference>
<reference evidence="3" key="2">
    <citation type="journal article" date="2017" name="Sci. Adv.">
        <title>A tail of two voltages: Proteomic comparison of the three electric organs of the electric eel.</title>
        <authorList>
            <person name="Traeger L.L."/>
            <person name="Sabat G."/>
            <person name="Barrett-Wilt G.A."/>
            <person name="Wells G.B."/>
            <person name="Sussman M.R."/>
        </authorList>
    </citation>
    <scope>NUCLEOTIDE SEQUENCE [LARGE SCALE GENOMIC DNA]</scope>
</reference>
<dbReference type="InterPro" id="IPR036915">
    <property type="entry name" value="Cyclin-like_sf"/>
</dbReference>
<reference evidence="2" key="4">
    <citation type="submission" date="2025-08" db="UniProtKB">
        <authorList>
            <consortium name="Ensembl"/>
        </authorList>
    </citation>
    <scope>IDENTIFICATION</scope>
</reference>
<evidence type="ECO:0008006" key="4">
    <source>
        <dbReference type="Google" id="ProtNLM"/>
    </source>
</evidence>
<dbReference type="OMA" id="CFKETRI"/>
<keyword evidence="3" id="KW-1185">Reference proteome</keyword>
<organism evidence="2 3">
    <name type="scientific">Electrophorus electricus</name>
    <name type="common">Electric eel</name>
    <name type="synonym">Gymnotus electricus</name>
    <dbReference type="NCBI Taxonomy" id="8005"/>
    <lineage>
        <taxon>Eukaryota</taxon>
        <taxon>Metazoa</taxon>
        <taxon>Chordata</taxon>
        <taxon>Craniata</taxon>
        <taxon>Vertebrata</taxon>
        <taxon>Euteleostomi</taxon>
        <taxon>Actinopterygii</taxon>
        <taxon>Neopterygii</taxon>
        <taxon>Teleostei</taxon>
        <taxon>Ostariophysi</taxon>
        <taxon>Gymnotiformes</taxon>
        <taxon>Gymnotoidei</taxon>
        <taxon>Gymnotidae</taxon>
        <taxon>Electrophorus</taxon>
    </lineage>
</organism>
<proteinExistence type="predicted"/>
<gene>
    <name evidence="2" type="primary">CNTD1</name>
</gene>